<proteinExistence type="predicted"/>
<evidence type="ECO:0000256" key="1">
    <source>
        <dbReference type="SAM" id="MobiDB-lite"/>
    </source>
</evidence>
<protein>
    <submittedName>
        <fullName evidence="2">Uncharacterized protein</fullName>
    </submittedName>
</protein>
<gene>
    <name evidence="2" type="ORF">EYF80_064893</name>
</gene>
<dbReference type="Proteomes" id="UP000314294">
    <property type="component" value="Unassembled WGS sequence"/>
</dbReference>
<name>A0A4Z2E8T3_9TELE</name>
<comment type="caution">
    <text evidence="2">The sequence shown here is derived from an EMBL/GenBank/DDBJ whole genome shotgun (WGS) entry which is preliminary data.</text>
</comment>
<dbReference type="AlphaFoldDB" id="A0A4Z2E8T3"/>
<organism evidence="2 3">
    <name type="scientific">Liparis tanakae</name>
    <name type="common">Tanaka's snailfish</name>
    <dbReference type="NCBI Taxonomy" id="230148"/>
    <lineage>
        <taxon>Eukaryota</taxon>
        <taxon>Metazoa</taxon>
        <taxon>Chordata</taxon>
        <taxon>Craniata</taxon>
        <taxon>Vertebrata</taxon>
        <taxon>Euteleostomi</taxon>
        <taxon>Actinopterygii</taxon>
        <taxon>Neopterygii</taxon>
        <taxon>Teleostei</taxon>
        <taxon>Neoteleostei</taxon>
        <taxon>Acanthomorphata</taxon>
        <taxon>Eupercaria</taxon>
        <taxon>Perciformes</taxon>
        <taxon>Cottioidei</taxon>
        <taxon>Cottales</taxon>
        <taxon>Liparidae</taxon>
        <taxon>Liparis</taxon>
    </lineage>
</organism>
<evidence type="ECO:0000313" key="3">
    <source>
        <dbReference type="Proteomes" id="UP000314294"/>
    </source>
</evidence>
<evidence type="ECO:0000313" key="2">
    <source>
        <dbReference type="EMBL" id="TNN24980.1"/>
    </source>
</evidence>
<accession>A0A4Z2E8T3</accession>
<sequence>MKVSDQGAVLRELPEPGGNDDPVKALSQPTGVLEGHRSTCDQVAPSSSSSSSSSSSTSSM</sequence>
<feature type="region of interest" description="Disordered" evidence="1">
    <location>
        <begin position="1"/>
        <end position="60"/>
    </location>
</feature>
<reference evidence="2 3" key="1">
    <citation type="submission" date="2019-03" db="EMBL/GenBank/DDBJ databases">
        <title>First draft genome of Liparis tanakae, snailfish: a comprehensive survey of snailfish specific genes.</title>
        <authorList>
            <person name="Kim W."/>
            <person name="Song I."/>
            <person name="Jeong J.-H."/>
            <person name="Kim D."/>
            <person name="Kim S."/>
            <person name="Ryu S."/>
            <person name="Song J.Y."/>
            <person name="Lee S.K."/>
        </authorList>
    </citation>
    <scope>NUCLEOTIDE SEQUENCE [LARGE SCALE GENOMIC DNA]</scope>
    <source>
        <tissue evidence="2">Muscle</tissue>
    </source>
</reference>
<feature type="compositionally biased region" description="Low complexity" evidence="1">
    <location>
        <begin position="46"/>
        <end position="60"/>
    </location>
</feature>
<keyword evidence="3" id="KW-1185">Reference proteome</keyword>
<dbReference type="EMBL" id="SRLO01013775">
    <property type="protein sequence ID" value="TNN24980.1"/>
    <property type="molecule type" value="Genomic_DNA"/>
</dbReference>